<evidence type="ECO:0000313" key="6">
    <source>
        <dbReference type="EnsemblMetazoa" id="CapteP185432"/>
    </source>
</evidence>
<dbReference type="SMART" id="SM00360">
    <property type="entry name" value="RRM"/>
    <property type="match status" value="6"/>
</dbReference>
<feature type="domain" description="RRM" evidence="4">
    <location>
        <begin position="865"/>
        <end position="940"/>
    </location>
</feature>
<protein>
    <recommendedName>
        <fullName evidence="4">RRM domain-containing protein</fullName>
    </recommendedName>
</protein>
<sequence>MEDALQSSRERIVRYYTREHCYVFIEGLAPGVSISRLRILFSDHGVVEDVQVREEDHCAWIKFKQAKDALKAKKLTNNTAIGNTRVKVVTLSEEPSRVIRILSAFCGSLTGKGHNGGMNIRDYQKRVSLFFKTASMVKIFDSRQGLLYFSSIPEAVRQLPKMSLQFPSSAGRSFKYLDYHFAQREHEVFCYEDVPYENAIFDQYRPDHLSVALKSIPSARNMPITPPRQTPPGKTPLGQTPPGQTPPGKTPLGQTPPGQTPPGQTPLGRTPPVTSKKSDPPPTPPPKETGKPKTPVNNQVAKPKWKMLDSDNGEMYLHQLYSKEVVDLSFSATASRTLIVKNVNKYQDETEASMRQRFSRYGFVVSVYATGKIFDNKTEIGISSFSVEYDHLLSAAFAMHHNQTLKEAKTFIVTFADAAPSTLVWFSFGLPGSSVHLNDRALLDAFKEHFSITEMSVFRRQRYGFIRFCTLMKAMNAIQMRTNFTLAGKRIHLDFGSLSFLQLANDILEANPINFLLPGELGMTENKSANVSRYLGVVPRSCNVTLKEVQAIFIKYGLILDLFVMPHPEKRDQIIIEFETIFAVQDVLKPRTVKALGSQFILVQCMIPAASDCLHIVSKQKNPVADAISKQPNFFMLFDGTHNQTGIFDSIRSSFDFITSHRKNWSEFSIAVVVPGVEQAEVFEYGTRSLKVTSIAININRDHDVKLKPGVELIVEFDSVMACVKAMRDNTTHHLHALCKAPHVPLKMSFEYPTALSRKLWFGSLPIRIDCRAIQLHLQDSDWDLTSLKINECNGTAVALCSSDKVSARIKCKVASEAATTGWEVAFASIALFDMFSILKQSATPSLPSVCDVAENDPCHVKATRTILVQNIDRNVGEEDVTDAFRNCNGYLGLRLRENLNKKTLEAFVEFHTITAATELLRRSDVRIKGCPVKVEFAPHIASNCLWIGNLPKPHMEETLLAKFKSFGKLFAPTFVYDGRIALIHFANVQNAVDAFCKADRKIANTQLHIDFASQLLQDALFVNECGPKDLKEINGNLSSLADQLYAEDEKEDDSIFFCPSGLVLTVENVAESQVNVVCQEFARFGQVLDLVYADSQVTLHLDSVQGALKAIQEMNGQFVGDQVIRVRFGRVTSPNVWLGNMTAGTDYKAVRTMLIRFGTLASFKAAPAVGQVFAEYHSESFAQLAEESLKGQSVGKIRLLSSGISAKAGLRLMAKHGLPVADLNPEQPPAKKMKLDETSRATPKPAVTPPKRVQTMIRPSRPLSLLRRKKGSRKEVFSRPLPQCLEGVHQPEEVGISKGEEGISKGEEGISKGEVGISKGEGGISRAEEEISKGEERTAIEGVEISIEEVEISREEMIPGEVGCLSQLQKEGVEGREGEGIRGGCLDGSKGAFVFSCH</sequence>
<keyword evidence="1 2" id="KW-0694">RNA-binding</keyword>
<dbReference type="InterPro" id="IPR035979">
    <property type="entry name" value="RBD_domain_sf"/>
</dbReference>
<dbReference type="CDD" id="cd00590">
    <property type="entry name" value="RRM_SF"/>
    <property type="match status" value="3"/>
</dbReference>
<dbReference type="PANTHER" id="PTHR23189">
    <property type="entry name" value="RNA RECOGNITION MOTIF-CONTAINING"/>
    <property type="match status" value="1"/>
</dbReference>
<feature type="domain" description="RRM" evidence="4">
    <location>
        <begin position="944"/>
        <end position="1015"/>
    </location>
</feature>
<dbReference type="InterPro" id="IPR000504">
    <property type="entry name" value="RRM_dom"/>
</dbReference>
<reference evidence="6" key="3">
    <citation type="submission" date="2015-06" db="UniProtKB">
        <authorList>
            <consortium name="EnsemblMetazoa"/>
        </authorList>
    </citation>
    <scope>IDENTIFICATION</scope>
</reference>
<evidence type="ECO:0000259" key="4">
    <source>
        <dbReference type="PROSITE" id="PS50102"/>
    </source>
</evidence>
<dbReference type="Proteomes" id="UP000014760">
    <property type="component" value="Unassembled WGS sequence"/>
</dbReference>
<evidence type="ECO:0000256" key="2">
    <source>
        <dbReference type="PROSITE-ProRule" id="PRU00176"/>
    </source>
</evidence>
<dbReference type="EMBL" id="AMQN01006850">
    <property type="status" value="NOT_ANNOTATED_CDS"/>
    <property type="molecule type" value="Genomic_DNA"/>
</dbReference>
<dbReference type="EnsemblMetazoa" id="CapteT185432">
    <property type="protein sequence ID" value="CapteP185432"/>
    <property type="gene ID" value="CapteG185432"/>
</dbReference>
<name>R7UXJ3_CAPTE</name>
<reference evidence="5 7" key="2">
    <citation type="journal article" date="2013" name="Nature">
        <title>Insights into bilaterian evolution from three spiralian genomes.</title>
        <authorList>
            <person name="Simakov O."/>
            <person name="Marletaz F."/>
            <person name="Cho S.J."/>
            <person name="Edsinger-Gonzales E."/>
            <person name="Havlak P."/>
            <person name="Hellsten U."/>
            <person name="Kuo D.H."/>
            <person name="Larsson T."/>
            <person name="Lv J."/>
            <person name="Arendt D."/>
            <person name="Savage R."/>
            <person name="Osoegawa K."/>
            <person name="de Jong P."/>
            <person name="Grimwood J."/>
            <person name="Chapman J.A."/>
            <person name="Shapiro H."/>
            <person name="Aerts A."/>
            <person name="Otillar R.P."/>
            <person name="Terry A.Y."/>
            <person name="Boore J.L."/>
            <person name="Grigoriev I.V."/>
            <person name="Lindberg D.R."/>
            <person name="Seaver E.C."/>
            <person name="Weisblat D.A."/>
            <person name="Putnam N.H."/>
            <person name="Rokhsar D.S."/>
        </authorList>
    </citation>
    <scope>NUCLEOTIDE SEQUENCE</scope>
    <source>
        <strain evidence="5 7">I ESC-2004</strain>
    </source>
</reference>
<gene>
    <name evidence="5" type="ORF">CAPTEDRAFT_185432</name>
</gene>
<dbReference type="PROSITE" id="PS50102">
    <property type="entry name" value="RRM"/>
    <property type="match status" value="3"/>
</dbReference>
<evidence type="ECO:0000313" key="5">
    <source>
        <dbReference type="EMBL" id="ELU08106.1"/>
    </source>
</evidence>
<dbReference type="HOGENOM" id="CLU_254432_0_0_1"/>
<evidence type="ECO:0000313" key="7">
    <source>
        <dbReference type="Proteomes" id="UP000014760"/>
    </source>
</evidence>
<keyword evidence="7" id="KW-1185">Reference proteome</keyword>
<dbReference type="InterPro" id="IPR012677">
    <property type="entry name" value="Nucleotide-bd_a/b_plait_sf"/>
</dbReference>
<dbReference type="Gene3D" id="3.30.70.330">
    <property type="match status" value="5"/>
</dbReference>
<dbReference type="EMBL" id="AMQN01006849">
    <property type="status" value="NOT_ANNOTATED_CDS"/>
    <property type="molecule type" value="Genomic_DNA"/>
</dbReference>
<feature type="region of interest" description="Disordered" evidence="3">
    <location>
        <begin position="219"/>
        <end position="301"/>
    </location>
</feature>
<dbReference type="Pfam" id="PF00076">
    <property type="entry name" value="RRM_1"/>
    <property type="match status" value="2"/>
</dbReference>
<evidence type="ECO:0000256" key="1">
    <source>
        <dbReference type="ARBA" id="ARBA00022884"/>
    </source>
</evidence>
<proteinExistence type="predicted"/>
<dbReference type="GO" id="GO:0003723">
    <property type="term" value="F:RNA binding"/>
    <property type="evidence" value="ECO:0007669"/>
    <property type="project" value="UniProtKB-UniRule"/>
</dbReference>
<feature type="compositionally biased region" description="Pro residues" evidence="3">
    <location>
        <begin position="224"/>
        <end position="234"/>
    </location>
</feature>
<dbReference type="EMBL" id="AMQN01006848">
    <property type="status" value="NOT_ANNOTATED_CDS"/>
    <property type="molecule type" value="Genomic_DNA"/>
</dbReference>
<feature type="region of interest" description="Disordered" evidence="3">
    <location>
        <begin position="1221"/>
        <end position="1254"/>
    </location>
</feature>
<evidence type="ECO:0000256" key="3">
    <source>
        <dbReference type="SAM" id="MobiDB-lite"/>
    </source>
</evidence>
<dbReference type="EMBL" id="KB299334">
    <property type="protein sequence ID" value="ELU08106.1"/>
    <property type="molecule type" value="Genomic_DNA"/>
</dbReference>
<organism evidence="5">
    <name type="scientific">Capitella teleta</name>
    <name type="common">Polychaete worm</name>
    <dbReference type="NCBI Taxonomy" id="283909"/>
    <lineage>
        <taxon>Eukaryota</taxon>
        <taxon>Metazoa</taxon>
        <taxon>Spiralia</taxon>
        <taxon>Lophotrochozoa</taxon>
        <taxon>Annelida</taxon>
        <taxon>Polychaeta</taxon>
        <taxon>Sedentaria</taxon>
        <taxon>Scolecida</taxon>
        <taxon>Capitellidae</taxon>
        <taxon>Capitella</taxon>
    </lineage>
</organism>
<reference evidence="7" key="1">
    <citation type="submission" date="2012-12" db="EMBL/GenBank/DDBJ databases">
        <authorList>
            <person name="Hellsten U."/>
            <person name="Grimwood J."/>
            <person name="Chapman J.A."/>
            <person name="Shapiro H."/>
            <person name="Aerts A."/>
            <person name="Otillar R.P."/>
            <person name="Terry A.Y."/>
            <person name="Boore J.L."/>
            <person name="Simakov O."/>
            <person name="Marletaz F."/>
            <person name="Cho S.-J."/>
            <person name="Edsinger-Gonzales E."/>
            <person name="Havlak P."/>
            <person name="Kuo D.-H."/>
            <person name="Larsson T."/>
            <person name="Lv J."/>
            <person name="Arendt D."/>
            <person name="Savage R."/>
            <person name="Osoegawa K."/>
            <person name="de Jong P."/>
            <person name="Lindberg D.R."/>
            <person name="Seaver E.C."/>
            <person name="Weisblat D.A."/>
            <person name="Putnam N.H."/>
            <person name="Grigoriev I.V."/>
            <person name="Rokhsar D.S."/>
        </authorList>
    </citation>
    <scope>NUCLEOTIDE SEQUENCE</scope>
    <source>
        <strain evidence="7">I ESC-2004</strain>
    </source>
</reference>
<feature type="compositionally biased region" description="Low complexity" evidence="3">
    <location>
        <begin position="265"/>
        <end position="275"/>
    </location>
</feature>
<dbReference type="SUPFAM" id="SSF54928">
    <property type="entry name" value="RNA-binding domain, RBD"/>
    <property type="match status" value="4"/>
</dbReference>
<feature type="domain" description="RRM" evidence="4">
    <location>
        <begin position="21"/>
        <end position="93"/>
    </location>
</feature>
<accession>R7UXJ3</accession>